<proteinExistence type="predicted"/>
<dbReference type="SUPFAM" id="SSF56925">
    <property type="entry name" value="OMPA-like"/>
    <property type="match status" value="1"/>
</dbReference>
<evidence type="ECO:0000313" key="5">
    <source>
        <dbReference type="Proteomes" id="UP000287563"/>
    </source>
</evidence>
<name>A0A3S3RC91_9GAMM</name>
<feature type="domain" description="Outer membrane protein beta-barrel" evidence="3">
    <location>
        <begin position="9"/>
        <end position="169"/>
    </location>
</feature>
<organism evidence="4 5">
    <name type="scientific">Photobacterium chitinilyticum</name>
    <dbReference type="NCBI Taxonomy" id="2485123"/>
    <lineage>
        <taxon>Bacteria</taxon>
        <taxon>Pseudomonadati</taxon>
        <taxon>Pseudomonadota</taxon>
        <taxon>Gammaproteobacteria</taxon>
        <taxon>Vibrionales</taxon>
        <taxon>Vibrionaceae</taxon>
        <taxon>Photobacterium</taxon>
    </lineage>
</organism>
<dbReference type="EMBL" id="RJLM01000001">
    <property type="protein sequence ID" value="RWX57577.1"/>
    <property type="molecule type" value="Genomic_DNA"/>
</dbReference>
<accession>A0A3S3RC91</accession>
<dbReference type="InterPro" id="IPR011250">
    <property type="entry name" value="OMP/PagP_B-barrel"/>
</dbReference>
<evidence type="ECO:0000313" key="4">
    <source>
        <dbReference type="EMBL" id="RWX57577.1"/>
    </source>
</evidence>
<evidence type="ECO:0000256" key="1">
    <source>
        <dbReference type="ARBA" id="ARBA00022729"/>
    </source>
</evidence>
<evidence type="ECO:0000259" key="3">
    <source>
        <dbReference type="Pfam" id="PF13505"/>
    </source>
</evidence>
<dbReference type="AlphaFoldDB" id="A0A3S3RC91"/>
<sequence length="169" mass="18841">MRKLSILSTLALVTVAVSPVYATSTEWFVGAGVGYQEDNIEGKSAQNGEDGTYQLRGGAIINDHHRLMGTYSYIDKSSQDLLLASYDYLHPVSKRVDIYAGVSAGFADSKIQKTSSTDFAWGGQVGAIYEVNENWSTDLTYRYIDQNYNENDTKIDYSQQVILSVDYKF</sequence>
<protein>
    <submittedName>
        <fullName evidence="4">Porin family protein</fullName>
    </submittedName>
</protein>
<reference evidence="4 5" key="1">
    <citation type="submission" date="2018-11" db="EMBL/GenBank/DDBJ databases">
        <title>Photobacterium sp. BEI247 sp. nov., a marine bacterium isolated from Yongle Blue Hole in the South China Sea.</title>
        <authorList>
            <person name="Wang X."/>
        </authorList>
    </citation>
    <scope>NUCLEOTIDE SEQUENCE [LARGE SCALE GENOMIC DNA]</scope>
    <source>
        <strain evidence="5">BEI247</strain>
    </source>
</reference>
<keyword evidence="1 2" id="KW-0732">Signal</keyword>
<dbReference type="Gene3D" id="2.40.160.20">
    <property type="match status" value="1"/>
</dbReference>
<keyword evidence="5" id="KW-1185">Reference proteome</keyword>
<feature type="chain" id="PRO_5018763347" evidence="2">
    <location>
        <begin position="23"/>
        <end position="169"/>
    </location>
</feature>
<dbReference type="Proteomes" id="UP000287563">
    <property type="component" value="Unassembled WGS sequence"/>
</dbReference>
<dbReference type="Pfam" id="PF13505">
    <property type="entry name" value="OMP_b-brl"/>
    <property type="match status" value="1"/>
</dbReference>
<dbReference type="OrthoDB" id="6195399at2"/>
<comment type="caution">
    <text evidence="4">The sequence shown here is derived from an EMBL/GenBank/DDBJ whole genome shotgun (WGS) entry which is preliminary data.</text>
</comment>
<evidence type="ECO:0000256" key="2">
    <source>
        <dbReference type="SAM" id="SignalP"/>
    </source>
</evidence>
<feature type="signal peptide" evidence="2">
    <location>
        <begin position="1"/>
        <end position="22"/>
    </location>
</feature>
<gene>
    <name evidence="4" type="ORF">EDI28_06060</name>
</gene>
<dbReference type="InterPro" id="IPR027385">
    <property type="entry name" value="Beta-barrel_OMP"/>
</dbReference>
<dbReference type="RefSeq" id="WP_128782884.1">
    <property type="nucleotide sequence ID" value="NZ_JAKJSG010000026.1"/>
</dbReference>